<dbReference type="Proteomes" id="UP000546642">
    <property type="component" value="Unassembled WGS sequence"/>
</dbReference>
<keyword evidence="6" id="KW-0812">Transmembrane</keyword>
<keyword evidence="3 7" id="KW-0732">Signal</keyword>
<dbReference type="Gene3D" id="2.60.40.1220">
    <property type="match status" value="1"/>
</dbReference>
<sequence>MPHAFTARRGAITLASLAASLLIGVGLAPAALAHNTLIDSSPKDGADLDSAPGEVVLTFNTTVNEGGNAIVVTGPDGGNYEEGDVRLDGPTVSTDLKPLDTAGEYTIAYRIISADGHPLEEQLTFTLSEEGVADGEAATEDGDTAAPGGADDTGNAEPADDAGDRNETAATDPMRSLGPVGAVIGAIAIVALIVILLVRMRRRPDGQGGQNSPGTD</sequence>
<evidence type="ECO:0000259" key="8">
    <source>
        <dbReference type="Pfam" id="PF04234"/>
    </source>
</evidence>
<evidence type="ECO:0000256" key="4">
    <source>
        <dbReference type="ARBA" id="ARBA00023008"/>
    </source>
</evidence>
<dbReference type="InterPro" id="IPR014755">
    <property type="entry name" value="Cu-Rt/internalin_Ig-like"/>
</dbReference>
<evidence type="ECO:0000256" key="2">
    <source>
        <dbReference type="ARBA" id="ARBA00022723"/>
    </source>
</evidence>
<evidence type="ECO:0000256" key="1">
    <source>
        <dbReference type="ARBA" id="ARBA00004196"/>
    </source>
</evidence>
<keyword evidence="6" id="KW-1133">Transmembrane helix</keyword>
<dbReference type="InterPro" id="IPR007348">
    <property type="entry name" value="CopC_dom"/>
</dbReference>
<dbReference type="PANTHER" id="PTHR34820">
    <property type="entry name" value="INNER MEMBRANE PROTEIN YEBZ"/>
    <property type="match status" value="1"/>
</dbReference>
<keyword evidence="10" id="KW-1185">Reference proteome</keyword>
<reference evidence="9 10" key="1">
    <citation type="submission" date="2020-08" db="EMBL/GenBank/DDBJ databases">
        <title>Sequencing the genomes of 1000 actinobacteria strains.</title>
        <authorList>
            <person name="Klenk H.-P."/>
        </authorList>
    </citation>
    <scope>NUCLEOTIDE SEQUENCE [LARGE SCALE GENOMIC DNA]</scope>
    <source>
        <strain evidence="9 10">DSM 46659</strain>
    </source>
</reference>
<keyword evidence="6" id="KW-0472">Membrane</keyword>
<evidence type="ECO:0000313" key="10">
    <source>
        <dbReference type="Proteomes" id="UP000546642"/>
    </source>
</evidence>
<feature type="transmembrane region" description="Helical" evidence="6">
    <location>
        <begin position="177"/>
        <end position="198"/>
    </location>
</feature>
<feature type="signal peptide" evidence="7">
    <location>
        <begin position="1"/>
        <end position="30"/>
    </location>
</feature>
<evidence type="ECO:0000256" key="5">
    <source>
        <dbReference type="SAM" id="MobiDB-lite"/>
    </source>
</evidence>
<feature type="compositionally biased region" description="Low complexity" evidence="5">
    <location>
        <begin position="144"/>
        <end position="153"/>
    </location>
</feature>
<feature type="compositionally biased region" description="Acidic residues" evidence="5">
    <location>
        <begin position="134"/>
        <end position="143"/>
    </location>
</feature>
<feature type="region of interest" description="Disordered" evidence="5">
    <location>
        <begin position="134"/>
        <end position="176"/>
    </location>
</feature>
<evidence type="ECO:0000313" key="9">
    <source>
        <dbReference type="EMBL" id="MBB6173659.1"/>
    </source>
</evidence>
<keyword evidence="2" id="KW-0479">Metal-binding</keyword>
<dbReference type="SUPFAM" id="SSF81296">
    <property type="entry name" value="E set domains"/>
    <property type="match status" value="1"/>
</dbReference>
<dbReference type="EMBL" id="JACHDS010000001">
    <property type="protein sequence ID" value="MBB6173659.1"/>
    <property type="molecule type" value="Genomic_DNA"/>
</dbReference>
<dbReference type="PANTHER" id="PTHR34820:SF4">
    <property type="entry name" value="INNER MEMBRANE PROTEIN YEBZ"/>
    <property type="match status" value="1"/>
</dbReference>
<protein>
    <recommendedName>
        <fullName evidence="8">CopC domain-containing protein</fullName>
    </recommendedName>
</protein>
<dbReference type="GO" id="GO:0005886">
    <property type="term" value="C:plasma membrane"/>
    <property type="evidence" value="ECO:0007669"/>
    <property type="project" value="TreeGrafter"/>
</dbReference>
<feature type="domain" description="CopC" evidence="8">
    <location>
        <begin position="34"/>
        <end position="127"/>
    </location>
</feature>
<keyword evidence="4" id="KW-0186">Copper</keyword>
<comment type="subcellular location">
    <subcellularLocation>
        <location evidence="1">Cell envelope</location>
    </subcellularLocation>
</comment>
<dbReference type="RefSeq" id="WP_184077192.1">
    <property type="nucleotide sequence ID" value="NZ_JACHDS010000001.1"/>
</dbReference>
<evidence type="ECO:0000256" key="3">
    <source>
        <dbReference type="ARBA" id="ARBA00022729"/>
    </source>
</evidence>
<dbReference type="GO" id="GO:0042597">
    <property type="term" value="C:periplasmic space"/>
    <property type="evidence" value="ECO:0007669"/>
    <property type="project" value="InterPro"/>
</dbReference>
<gene>
    <name evidence="9" type="ORF">HNR23_003719</name>
</gene>
<comment type="caution">
    <text evidence="9">The sequence shown here is derived from an EMBL/GenBank/DDBJ whole genome shotgun (WGS) entry which is preliminary data.</text>
</comment>
<dbReference type="InterPro" id="IPR014756">
    <property type="entry name" value="Ig_E-set"/>
</dbReference>
<organism evidence="9 10">
    <name type="scientific">Nocardiopsis mwathae</name>
    <dbReference type="NCBI Taxonomy" id="1472723"/>
    <lineage>
        <taxon>Bacteria</taxon>
        <taxon>Bacillati</taxon>
        <taxon>Actinomycetota</taxon>
        <taxon>Actinomycetes</taxon>
        <taxon>Streptosporangiales</taxon>
        <taxon>Nocardiopsidaceae</taxon>
        <taxon>Nocardiopsis</taxon>
    </lineage>
</organism>
<dbReference type="AlphaFoldDB" id="A0A7X0D851"/>
<proteinExistence type="predicted"/>
<dbReference type="InterPro" id="IPR032694">
    <property type="entry name" value="CopC/D"/>
</dbReference>
<accession>A0A7X0D851</accession>
<dbReference type="GO" id="GO:0006825">
    <property type="term" value="P:copper ion transport"/>
    <property type="evidence" value="ECO:0007669"/>
    <property type="project" value="InterPro"/>
</dbReference>
<feature type="chain" id="PRO_5031122657" description="CopC domain-containing protein" evidence="7">
    <location>
        <begin position="31"/>
        <end position="216"/>
    </location>
</feature>
<dbReference type="GO" id="GO:0046688">
    <property type="term" value="P:response to copper ion"/>
    <property type="evidence" value="ECO:0007669"/>
    <property type="project" value="InterPro"/>
</dbReference>
<dbReference type="GO" id="GO:0030313">
    <property type="term" value="C:cell envelope"/>
    <property type="evidence" value="ECO:0007669"/>
    <property type="project" value="UniProtKB-SubCell"/>
</dbReference>
<dbReference type="GO" id="GO:0005507">
    <property type="term" value="F:copper ion binding"/>
    <property type="evidence" value="ECO:0007669"/>
    <property type="project" value="InterPro"/>
</dbReference>
<evidence type="ECO:0000256" key="6">
    <source>
        <dbReference type="SAM" id="Phobius"/>
    </source>
</evidence>
<name>A0A7X0D851_9ACTN</name>
<dbReference type="Pfam" id="PF04234">
    <property type="entry name" value="CopC"/>
    <property type="match status" value="1"/>
</dbReference>
<evidence type="ECO:0000256" key="7">
    <source>
        <dbReference type="SAM" id="SignalP"/>
    </source>
</evidence>